<feature type="transmembrane region" description="Helical" evidence="1">
    <location>
        <begin position="38"/>
        <end position="57"/>
    </location>
</feature>
<evidence type="ECO:0000313" key="2">
    <source>
        <dbReference type="EMBL" id="QIC69257.1"/>
    </source>
</evidence>
<keyword evidence="1" id="KW-0472">Membrane</keyword>
<gene>
    <name evidence="2" type="ORF">FSC09_01915</name>
    <name evidence="3" type="ORF">G0027_10595</name>
</gene>
<keyword evidence="1" id="KW-1133">Transmembrane helix</keyword>
<keyword evidence="1" id="KW-0812">Transmembrane</keyword>
<evidence type="ECO:0000313" key="3">
    <source>
        <dbReference type="EMBL" id="QOW43256.1"/>
    </source>
</evidence>
<proteinExistence type="predicted"/>
<feature type="transmembrane region" description="Helical" evidence="1">
    <location>
        <begin position="6"/>
        <end position="26"/>
    </location>
</feature>
<organism evidence="2 4">
    <name type="scientific">Acinetobacter indicus</name>
    <dbReference type="NCBI Taxonomy" id="756892"/>
    <lineage>
        <taxon>Bacteria</taxon>
        <taxon>Pseudomonadati</taxon>
        <taxon>Pseudomonadota</taxon>
        <taxon>Gammaproteobacteria</taxon>
        <taxon>Moraxellales</taxon>
        <taxon>Moraxellaceae</taxon>
        <taxon>Acinetobacter</taxon>
    </lineage>
</organism>
<dbReference type="GeneID" id="69466888"/>
<dbReference type="AlphaFoldDB" id="A0A6C0XZB8"/>
<evidence type="ECO:0000256" key="1">
    <source>
        <dbReference type="SAM" id="Phobius"/>
    </source>
</evidence>
<protein>
    <submittedName>
        <fullName evidence="2">Uncharacterized protein</fullName>
    </submittedName>
</protein>
<evidence type="ECO:0000313" key="5">
    <source>
        <dbReference type="Proteomes" id="UP000593812"/>
    </source>
</evidence>
<dbReference type="Proteomes" id="UP000593812">
    <property type="component" value="Chromosome"/>
</dbReference>
<dbReference type="RefSeq" id="WP_127801044.1">
    <property type="nucleotide sequence ID" value="NZ_CAXNYR010000008.1"/>
</dbReference>
<reference evidence="2 4" key="1">
    <citation type="submission" date="2019-09" db="EMBL/GenBank/DDBJ databases">
        <title>Non-baumannii Acinetobacter spp. carrying blaNDM-1 isolated in China.</title>
        <authorList>
            <person name="Cui C."/>
            <person name="Chen C."/>
            <person name="Sun J."/>
            <person name="Liu Y."/>
        </authorList>
    </citation>
    <scope>NUCLEOTIDE SEQUENCE [LARGE SCALE GENOMIC DNA]</scope>
    <source>
        <strain evidence="2 4">B18</strain>
    </source>
</reference>
<dbReference type="Proteomes" id="UP000503440">
    <property type="component" value="Chromosome"/>
</dbReference>
<sequence>MLLINWNPITGILLVQFVPSASFLIIQPQLNTIAMTRNIHVAITLAISLFAVGVFNISG</sequence>
<dbReference type="EMBL" id="CP048654">
    <property type="protein sequence ID" value="QOW43256.1"/>
    <property type="molecule type" value="Genomic_DNA"/>
</dbReference>
<dbReference type="EMBL" id="CP044455">
    <property type="protein sequence ID" value="QIC69257.1"/>
    <property type="molecule type" value="Genomic_DNA"/>
</dbReference>
<reference evidence="3 5" key="2">
    <citation type="submission" date="2020-02" db="EMBL/GenBank/DDBJ databases">
        <title>Tigecycline-resistant Acinetobacter species from pigs and migratory birds.</title>
        <authorList>
            <person name="Chen C."/>
            <person name="Sun J."/>
            <person name="Liao X.-P."/>
            <person name="Liu Y.-H."/>
        </authorList>
    </citation>
    <scope>NUCLEOTIDE SEQUENCE [LARGE SCALE GENOMIC DNA]</scope>
    <source>
        <strain evidence="3 5">C15_T</strain>
    </source>
</reference>
<evidence type="ECO:0000313" key="4">
    <source>
        <dbReference type="Proteomes" id="UP000503440"/>
    </source>
</evidence>
<accession>A0A6C0XZB8</accession>
<name>A0A6C0XZB8_9GAMM</name>